<dbReference type="GO" id="GO:0003723">
    <property type="term" value="F:RNA binding"/>
    <property type="evidence" value="ECO:0007669"/>
    <property type="project" value="UniProtKB-UniRule"/>
</dbReference>
<dbReference type="Pfam" id="PF00076">
    <property type="entry name" value="RRM_1"/>
    <property type="match status" value="1"/>
</dbReference>
<keyword evidence="1" id="KW-0694">RNA-binding</keyword>
<evidence type="ECO:0000256" key="2">
    <source>
        <dbReference type="SAM" id="MobiDB-lite"/>
    </source>
</evidence>
<feature type="domain" description="RRM" evidence="3">
    <location>
        <begin position="169"/>
        <end position="255"/>
    </location>
</feature>
<evidence type="ECO:0000259" key="3">
    <source>
        <dbReference type="PROSITE" id="PS50102"/>
    </source>
</evidence>
<dbReference type="EMBL" id="JARKIF010000012">
    <property type="protein sequence ID" value="KAJ7626084.1"/>
    <property type="molecule type" value="Genomic_DNA"/>
</dbReference>
<evidence type="ECO:0000313" key="5">
    <source>
        <dbReference type="Proteomes" id="UP001221142"/>
    </source>
</evidence>
<dbReference type="Gene3D" id="3.30.70.330">
    <property type="match status" value="1"/>
</dbReference>
<dbReference type="CDD" id="cd00590">
    <property type="entry name" value="RRM_SF"/>
    <property type="match status" value="1"/>
</dbReference>
<protein>
    <recommendedName>
        <fullName evidence="3">RRM domain-containing protein</fullName>
    </recommendedName>
</protein>
<dbReference type="PROSITE" id="PS50102">
    <property type="entry name" value="RRM"/>
    <property type="match status" value="1"/>
</dbReference>
<accession>A0AAD7FLR8</accession>
<organism evidence="4 5">
    <name type="scientific">Roridomyces roridus</name>
    <dbReference type="NCBI Taxonomy" id="1738132"/>
    <lineage>
        <taxon>Eukaryota</taxon>
        <taxon>Fungi</taxon>
        <taxon>Dikarya</taxon>
        <taxon>Basidiomycota</taxon>
        <taxon>Agaricomycotina</taxon>
        <taxon>Agaricomycetes</taxon>
        <taxon>Agaricomycetidae</taxon>
        <taxon>Agaricales</taxon>
        <taxon>Marasmiineae</taxon>
        <taxon>Mycenaceae</taxon>
        <taxon>Roridomyces</taxon>
    </lineage>
</organism>
<comment type="caution">
    <text evidence="4">The sequence shown here is derived from an EMBL/GenBank/DDBJ whole genome shotgun (WGS) entry which is preliminary data.</text>
</comment>
<dbReference type="InterPro" id="IPR000504">
    <property type="entry name" value="RRM_dom"/>
</dbReference>
<name>A0AAD7FLR8_9AGAR</name>
<sequence length="341" mass="36312">MNNGLSCGLGHGLTFLFHQTKSRGPKRQCPTESYKSTPLRLAQTLPLDALPLMAVTRSSKKPVARVRAPAPPPRCPNVFRCPSPSPTPEPSPQASSSKKKKELAAPVAGPTSKEPVPGPFVPANNTKGKERKTVPKKHADLVKAVGVAFNKKRAKERAAGGPVRQLAEPWVAVGNLDPQTTEVQLKEHFSHAGKVKSASIRYSTGAVDQNNTGLPGYTYALVYFNSRAAAHDALLLGGTRVGESTYDIVVESALHALPEIRRLQAATIASSNAAGKNNAAQDQQAELKQTACGPIASSTIALGKTKVWSKRPDVHAQLKRDKKGKGKVHLWAGAEFALTLA</sequence>
<evidence type="ECO:0000256" key="1">
    <source>
        <dbReference type="PROSITE-ProRule" id="PRU00176"/>
    </source>
</evidence>
<dbReference type="SMART" id="SM00360">
    <property type="entry name" value="RRM"/>
    <property type="match status" value="1"/>
</dbReference>
<dbReference type="Proteomes" id="UP001221142">
    <property type="component" value="Unassembled WGS sequence"/>
</dbReference>
<reference evidence="4" key="1">
    <citation type="submission" date="2023-03" db="EMBL/GenBank/DDBJ databases">
        <title>Massive genome expansion in bonnet fungi (Mycena s.s.) driven by repeated elements and novel gene families across ecological guilds.</title>
        <authorList>
            <consortium name="Lawrence Berkeley National Laboratory"/>
            <person name="Harder C.B."/>
            <person name="Miyauchi S."/>
            <person name="Viragh M."/>
            <person name="Kuo A."/>
            <person name="Thoen E."/>
            <person name="Andreopoulos B."/>
            <person name="Lu D."/>
            <person name="Skrede I."/>
            <person name="Drula E."/>
            <person name="Henrissat B."/>
            <person name="Morin E."/>
            <person name="Kohler A."/>
            <person name="Barry K."/>
            <person name="LaButti K."/>
            <person name="Morin E."/>
            <person name="Salamov A."/>
            <person name="Lipzen A."/>
            <person name="Mereny Z."/>
            <person name="Hegedus B."/>
            <person name="Baldrian P."/>
            <person name="Stursova M."/>
            <person name="Weitz H."/>
            <person name="Taylor A."/>
            <person name="Grigoriev I.V."/>
            <person name="Nagy L.G."/>
            <person name="Martin F."/>
            <person name="Kauserud H."/>
        </authorList>
    </citation>
    <scope>NUCLEOTIDE SEQUENCE</scope>
    <source>
        <strain evidence="4">9284</strain>
    </source>
</reference>
<dbReference type="SUPFAM" id="SSF54928">
    <property type="entry name" value="RNA-binding domain, RBD"/>
    <property type="match status" value="1"/>
</dbReference>
<feature type="region of interest" description="Disordered" evidence="2">
    <location>
        <begin position="58"/>
        <end position="134"/>
    </location>
</feature>
<evidence type="ECO:0000313" key="4">
    <source>
        <dbReference type="EMBL" id="KAJ7626084.1"/>
    </source>
</evidence>
<dbReference type="AlphaFoldDB" id="A0AAD7FLR8"/>
<gene>
    <name evidence="4" type="ORF">FB45DRAFT_922907</name>
</gene>
<dbReference type="InterPro" id="IPR035979">
    <property type="entry name" value="RBD_domain_sf"/>
</dbReference>
<keyword evidence="5" id="KW-1185">Reference proteome</keyword>
<proteinExistence type="predicted"/>
<dbReference type="InterPro" id="IPR012677">
    <property type="entry name" value="Nucleotide-bd_a/b_plait_sf"/>
</dbReference>